<dbReference type="AlphaFoldDB" id="A0AAE0CMW0"/>
<proteinExistence type="predicted"/>
<gene>
    <name evidence="2" type="ORF">Ddye_010018</name>
</gene>
<dbReference type="GO" id="GO:0004523">
    <property type="term" value="F:RNA-DNA hybrid ribonuclease activity"/>
    <property type="evidence" value="ECO:0007669"/>
    <property type="project" value="InterPro"/>
</dbReference>
<comment type="caution">
    <text evidence="2">The sequence shown here is derived from an EMBL/GenBank/DDBJ whole genome shotgun (WGS) entry which is preliminary data.</text>
</comment>
<dbReference type="PANTHER" id="PTHR47074:SF11">
    <property type="entry name" value="REVERSE TRANSCRIPTASE-LIKE PROTEIN"/>
    <property type="match status" value="1"/>
</dbReference>
<dbReference type="Proteomes" id="UP001280121">
    <property type="component" value="Unassembled WGS sequence"/>
</dbReference>
<evidence type="ECO:0000259" key="1">
    <source>
        <dbReference type="Pfam" id="PF13456"/>
    </source>
</evidence>
<feature type="domain" description="RNase H type-1" evidence="1">
    <location>
        <begin position="102"/>
        <end position="212"/>
    </location>
</feature>
<keyword evidence="3" id="KW-1185">Reference proteome</keyword>
<dbReference type="InterPro" id="IPR052929">
    <property type="entry name" value="RNase_H-like_EbsB-rel"/>
</dbReference>
<name>A0AAE0CMW0_9ROSI</name>
<accession>A0AAE0CMW0</accession>
<dbReference type="InterPro" id="IPR044730">
    <property type="entry name" value="RNase_H-like_dom_plant"/>
</dbReference>
<sequence>MSLLFMPFGTVESLSMFEESGRSFIMALQRTWYSRNSSLFKSKGFNVKSTLDWCKTFLRTYSCSNIKTSSCYGTLGILPAIWAPLVLGSFKINCLAISDFGNRRTGSGIVIRNHDGLVMSSCSLFLDNWLEFLAANSIVILKGLKFCKWCGLHTFCVEYDVANVVSMINNGSHLNSICGNIICDIISLMKDLGIPSISLGKKGLNKVAFNLTN</sequence>
<protein>
    <recommendedName>
        <fullName evidence="1">RNase H type-1 domain-containing protein</fullName>
    </recommendedName>
</protein>
<organism evidence="2 3">
    <name type="scientific">Dipteronia dyeriana</name>
    <dbReference type="NCBI Taxonomy" id="168575"/>
    <lineage>
        <taxon>Eukaryota</taxon>
        <taxon>Viridiplantae</taxon>
        <taxon>Streptophyta</taxon>
        <taxon>Embryophyta</taxon>
        <taxon>Tracheophyta</taxon>
        <taxon>Spermatophyta</taxon>
        <taxon>Magnoliopsida</taxon>
        <taxon>eudicotyledons</taxon>
        <taxon>Gunneridae</taxon>
        <taxon>Pentapetalae</taxon>
        <taxon>rosids</taxon>
        <taxon>malvids</taxon>
        <taxon>Sapindales</taxon>
        <taxon>Sapindaceae</taxon>
        <taxon>Hippocastanoideae</taxon>
        <taxon>Acereae</taxon>
        <taxon>Dipteronia</taxon>
    </lineage>
</organism>
<dbReference type="GO" id="GO:0003676">
    <property type="term" value="F:nucleic acid binding"/>
    <property type="evidence" value="ECO:0007669"/>
    <property type="project" value="InterPro"/>
</dbReference>
<dbReference type="EMBL" id="JANJYI010000003">
    <property type="protein sequence ID" value="KAK2656966.1"/>
    <property type="molecule type" value="Genomic_DNA"/>
</dbReference>
<dbReference type="CDD" id="cd06222">
    <property type="entry name" value="RNase_H_like"/>
    <property type="match status" value="1"/>
</dbReference>
<dbReference type="Pfam" id="PF13456">
    <property type="entry name" value="RVT_3"/>
    <property type="match status" value="1"/>
</dbReference>
<evidence type="ECO:0000313" key="2">
    <source>
        <dbReference type="EMBL" id="KAK2656966.1"/>
    </source>
</evidence>
<evidence type="ECO:0000313" key="3">
    <source>
        <dbReference type="Proteomes" id="UP001280121"/>
    </source>
</evidence>
<dbReference type="PANTHER" id="PTHR47074">
    <property type="entry name" value="BNAC02G40300D PROTEIN"/>
    <property type="match status" value="1"/>
</dbReference>
<reference evidence="2" key="1">
    <citation type="journal article" date="2023" name="Plant J.">
        <title>Genome sequences and population genomics provide insights into the demographic history, inbreeding, and mutation load of two 'living fossil' tree species of Dipteronia.</title>
        <authorList>
            <person name="Feng Y."/>
            <person name="Comes H.P."/>
            <person name="Chen J."/>
            <person name="Zhu S."/>
            <person name="Lu R."/>
            <person name="Zhang X."/>
            <person name="Li P."/>
            <person name="Qiu J."/>
            <person name="Olsen K.M."/>
            <person name="Qiu Y."/>
        </authorList>
    </citation>
    <scope>NUCLEOTIDE SEQUENCE</scope>
    <source>
        <strain evidence="2">KIB01</strain>
    </source>
</reference>
<dbReference type="InterPro" id="IPR002156">
    <property type="entry name" value="RNaseH_domain"/>
</dbReference>